<evidence type="ECO:0000259" key="4">
    <source>
        <dbReference type="Pfam" id="PF00464"/>
    </source>
</evidence>
<organism evidence="5">
    <name type="scientific">Rhizophora mucronata</name>
    <name type="common">Asiatic mangrove</name>
    <dbReference type="NCBI Taxonomy" id="61149"/>
    <lineage>
        <taxon>Eukaryota</taxon>
        <taxon>Viridiplantae</taxon>
        <taxon>Streptophyta</taxon>
        <taxon>Embryophyta</taxon>
        <taxon>Tracheophyta</taxon>
        <taxon>Spermatophyta</taxon>
        <taxon>Magnoliopsida</taxon>
        <taxon>eudicotyledons</taxon>
        <taxon>Gunneridae</taxon>
        <taxon>Pentapetalae</taxon>
        <taxon>rosids</taxon>
        <taxon>fabids</taxon>
        <taxon>Malpighiales</taxon>
        <taxon>Rhizophoraceae</taxon>
        <taxon>Rhizophora</taxon>
    </lineage>
</organism>
<dbReference type="InterPro" id="IPR015421">
    <property type="entry name" value="PyrdxlP-dep_Trfase_major"/>
</dbReference>
<dbReference type="PANTHER" id="PTHR11680">
    <property type="entry name" value="SERINE HYDROXYMETHYLTRANSFERASE"/>
    <property type="match status" value="1"/>
</dbReference>
<dbReference type="GO" id="GO:0019264">
    <property type="term" value="P:glycine biosynthetic process from serine"/>
    <property type="evidence" value="ECO:0007669"/>
    <property type="project" value="TreeGrafter"/>
</dbReference>
<dbReference type="Gene3D" id="3.40.640.10">
    <property type="entry name" value="Type I PLP-dependent aspartate aminotransferase-like (Major domain)"/>
    <property type="match status" value="1"/>
</dbReference>
<dbReference type="InterPro" id="IPR015424">
    <property type="entry name" value="PyrdxlP-dep_Trfase"/>
</dbReference>
<proteinExistence type="predicted"/>
<dbReference type="GO" id="GO:0005739">
    <property type="term" value="C:mitochondrion"/>
    <property type="evidence" value="ECO:0007669"/>
    <property type="project" value="TreeGrafter"/>
</dbReference>
<dbReference type="GO" id="GO:0004372">
    <property type="term" value="F:glycine hydroxymethyltransferase activity"/>
    <property type="evidence" value="ECO:0007669"/>
    <property type="project" value="UniProtKB-EC"/>
</dbReference>
<dbReference type="InterPro" id="IPR039429">
    <property type="entry name" value="SHMT-like_dom"/>
</dbReference>
<keyword evidence="3" id="KW-0663">Pyridoxal phosphate</keyword>
<dbReference type="SUPFAM" id="SSF53383">
    <property type="entry name" value="PLP-dependent transferases"/>
    <property type="match status" value="1"/>
</dbReference>
<name>A0A2P2KFK4_RHIMU</name>
<protein>
    <submittedName>
        <fullName evidence="5">Uncharacterized protein MANES_18G055500</fullName>
    </submittedName>
</protein>
<dbReference type="InterPro" id="IPR049943">
    <property type="entry name" value="Ser_HO-MeTrfase-like"/>
</dbReference>
<sequence length="254" mass="28834">MAVALRRLSFCLKKPIRPYINGVSLSYMSSLPNRVAADKERGRATWIKQLNAPLEEIDPEIADIIELEKARQWKGLELIPSENFTSLSVMQAVGSVMTNKYSEGYPGARYYGGNEYIDMAETLCQKRALEAFQLDPAKWGVNVQSLSGSPANFQVYTALLKPHERIMALDLPHGGHLSHGYQTDTKKISAVSIFFETMPYRLNENTGYIDYDQVQHHFYCYYSYAMDTIYLLMGMPIVFCNIDHILAHVLEPCS</sequence>
<evidence type="ECO:0000256" key="2">
    <source>
        <dbReference type="ARBA" id="ARBA00001933"/>
    </source>
</evidence>
<evidence type="ECO:0000256" key="1">
    <source>
        <dbReference type="ARBA" id="ARBA00001528"/>
    </source>
</evidence>
<reference evidence="5" key="1">
    <citation type="submission" date="2018-02" db="EMBL/GenBank/DDBJ databases">
        <title>Rhizophora mucronata_Transcriptome.</title>
        <authorList>
            <person name="Meera S.P."/>
            <person name="Sreeshan A."/>
            <person name="Augustine A."/>
        </authorList>
    </citation>
    <scope>NUCLEOTIDE SEQUENCE</scope>
    <source>
        <tissue evidence="5">Leaf</tissue>
    </source>
</reference>
<comment type="catalytic activity">
    <reaction evidence="1">
        <text>(6R)-5,10-methylene-5,6,7,8-tetrahydrofolate + glycine + H2O = (6S)-5,6,7,8-tetrahydrofolate + L-serine</text>
        <dbReference type="Rhea" id="RHEA:15481"/>
        <dbReference type="ChEBI" id="CHEBI:15377"/>
        <dbReference type="ChEBI" id="CHEBI:15636"/>
        <dbReference type="ChEBI" id="CHEBI:33384"/>
        <dbReference type="ChEBI" id="CHEBI:57305"/>
        <dbReference type="ChEBI" id="CHEBI:57453"/>
        <dbReference type="EC" id="2.1.2.1"/>
    </reaction>
</comment>
<dbReference type="PANTHER" id="PTHR11680:SF28">
    <property type="entry name" value="SERINE HYDROXYMETHYLTRANSFERASE, MITOCHONDRIAL"/>
    <property type="match status" value="1"/>
</dbReference>
<evidence type="ECO:0000313" key="5">
    <source>
        <dbReference type="EMBL" id="MBX04503.1"/>
    </source>
</evidence>
<comment type="cofactor">
    <cofactor evidence="2">
        <name>pyridoxal 5'-phosphate</name>
        <dbReference type="ChEBI" id="CHEBI:597326"/>
    </cofactor>
</comment>
<dbReference type="GO" id="GO:0035999">
    <property type="term" value="P:tetrahydrofolate interconversion"/>
    <property type="evidence" value="ECO:0007669"/>
    <property type="project" value="UniProtKB-UniPathway"/>
</dbReference>
<dbReference type="GO" id="GO:0030170">
    <property type="term" value="F:pyridoxal phosphate binding"/>
    <property type="evidence" value="ECO:0007669"/>
    <property type="project" value="TreeGrafter"/>
</dbReference>
<dbReference type="AlphaFoldDB" id="A0A2P2KFK4"/>
<dbReference type="UniPathway" id="UPA00193"/>
<dbReference type="Pfam" id="PF00464">
    <property type="entry name" value="SHMT"/>
    <property type="match status" value="1"/>
</dbReference>
<feature type="domain" description="Serine hydroxymethyltransferase-like" evidence="4">
    <location>
        <begin position="54"/>
        <end position="217"/>
    </location>
</feature>
<dbReference type="EMBL" id="GGEC01024019">
    <property type="protein sequence ID" value="MBX04503.1"/>
    <property type="molecule type" value="Transcribed_RNA"/>
</dbReference>
<evidence type="ECO:0000256" key="3">
    <source>
        <dbReference type="ARBA" id="ARBA00022898"/>
    </source>
</evidence>
<accession>A0A2P2KFK4</accession>